<dbReference type="EMBL" id="KQ460207">
    <property type="protein sequence ID" value="KPJ16685.1"/>
    <property type="molecule type" value="Genomic_DNA"/>
</dbReference>
<organism evidence="1 2">
    <name type="scientific">Papilio machaon</name>
    <name type="common">Old World swallowtail butterfly</name>
    <dbReference type="NCBI Taxonomy" id="76193"/>
    <lineage>
        <taxon>Eukaryota</taxon>
        <taxon>Metazoa</taxon>
        <taxon>Ecdysozoa</taxon>
        <taxon>Arthropoda</taxon>
        <taxon>Hexapoda</taxon>
        <taxon>Insecta</taxon>
        <taxon>Pterygota</taxon>
        <taxon>Neoptera</taxon>
        <taxon>Endopterygota</taxon>
        <taxon>Lepidoptera</taxon>
        <taxon>Glossata</taxon>
        <taxon>Ditrysia</taxon>
        <taxon>Papilionoidea</taxon>
        <taxon>Papilionidae</taxon>
        <taxon>Papilioninae</taxon>
        <taxon>Papilio</taxon>
    </lineage>
</organism>
<dbReference type="Proteomes" id="UP000053240">
    <property type="component" value="Unassembled WGS sequence"/>
</dbReference>
<protein>
    <submittedName>
        <fullName evidence="1">Uncharacterized protein</fullName>
    </submittedName>
</protein>
<dbReference type="InParanoid" id="A0A194RH89"/>
<evidence type="ECO:0000313" key="1">
    <source>
        <dbReference type="EMBL" id="KPJ16685.1"/>
    </source>
</evidence>
<proteinExistence type="predicted"/>
<accession>A0A194RH89</accession>
<reference evidence="1 2" key="1">
    <citation type="journal article" date="2015" name="Nat. Commun.">
        <title>Outbred genome sequencing and CRISPR/Cas9 gene editing in butterflies.</title>
        <authorList>
            <person name="Li X."/>
            <person name="Fan D."/>
            <person name="Zhang W."/>
            <person name="Liu G."/>
            <person name="Zhang L."/>
            <person name="Zhao L."/>
            <person name="Fang X."/>
            <person name="Chen L."/>
            <person name="Dong Y."/>
            <person name="Chen Y."/>
            <person name="Ding Y."/>
            <person name="Zhao R."/>
            <person name="Feng M."/>
            <person name="Zhu Y."/>
            <person name="Feng Y."/>
            <person name="Jiang X."/>
            <person name="Zhu D."/>
            <person name="Xiang H."/>
            <person name="Feng X."/>
            <person name="Li S."/>
            <person name="Wang J."/>
            <person name="Zhang G."/>
            <person name="Kronforst M.R."/>
            <person name="Wang W."/>
        </authorList>
    </citation>
    <scope>NUCLEOTIDE SEQUENCE [LARGE SCALE GENOMIC DNA]</scope>
    <source>
        <strain evidence="1">Ya'a_city_454_Pm</strain>
        <tissue evidence="1">Whole body</tissue>
    </source>
</reference>
<sequence length="190" mass="21588">MCSPVLDLPRYKEPPQYIPCIPVKGPPCLPCGIDPVTLRRPLIVNDSTFDYRPTSWPGMVLNNQDKKVRYQLINYDRPGRVWRLPRRLLPALRSALLWIDWLPRDSLQSSSTYSVNRGSSYSTLDTLHVVQELSKADVTIRVNECFANVASSTRGIRKETRWERNAVLAVGQPPRPVAAFDKAVIEVGHH</sequence>
<evidence type="ECO:0000313" key="2">
    <source>
        <dbReference type="Proteomes" id="UP000053240"/>
    </source>
</evidence>
<keyword evidence="2" id="KW-1185">Reference proteome</keyword>
<gene>
    <name evidence="1" type="ORF">RR48_10284</name>
</gene>
<name>A0A194RH89_PAPMA</name>
<dbReference type="AlphaFoldDB" id="A0A194RH89"/>